<sequence length="185" mass="21434">MIYKLKITLLDHGPKIWRIVEVKSSIGLLELHAVIQTAMGWTNSHLHHFIKNNVFYALPVEGSEDFEPEPIDESNVQAFDILTKPDEKVIYEYDFGDGWEHEIELLKISDGKLKSPVCLQGENACPPEDCGGVGGYEKLLEIITDPEHEEYEKTIEWLNDDFDPSYFNLDETNDEMKNYMDYCDW</sequence>
<organism evidence="2">
    <name type="scientific">marine sediment metagenome</name>
    <dbReference type="NCBI Taxonomy" id="412755"/>
    <lineage>
        <taxon>unclassified sequences</taxon>
        <taxon>metagenomes</taxon>
        <taxon>ecological metagenomes</taxon>
    </lineage>
</organism>
<dbReference type="AlphaFoldDB" id="A0A0F9H828"/>
<dbReference type="InterPro" id="IPR012912">
    <property type="entry name" value="Plasmid_pRiA4b_Orf3-like"/>
</dbReference>
<feature type="domain" description="Plasmid pRiA4b Orf3-like" evidence="1">
    <location>
        <begin position="2"/>
        <end position="171"/>
    </location>
</feature>
<dbReference type="PANTHER" id="PTHR41878">
    <property type="entry name" value="LEXA REPRESSOR-RELATED"/>
    <property type="match status" value="1"/>
</dbReference>
<protein>
    <recommendedName>
        <fullName evidence="1">Plasmid pRiA4b Orf3-like domain-containing protein</fullName>
    </recommendedName>
</protein>
<dbReference type="Gene3D" id="3.10.290.30">
    <property type="entry name" value="MM3350-like"/>
    <property type="match status" value="1"/>
</dbReference>
<evidence type="ECO:0000259" key="1">
    <source>
        <dbReference type="Pfam" id="PF07929"/>
    </source>
</evidence>
<comment type="caution">
    <text evidence="2">The sequence shown here is derived from an EMBL/GenBank/DDBJ whole genome shotgun (WGS) entry which is preliminary data.</text>
</comment>
<proteinExistence type="predicted"/>
<dbReference type="SUPFAM" id="SSF159941">
    <property type="entry name" value="MM3350-like"/>
    <property type="match status" value="1"/>
</dbReference>
<accession>A0A0F9H828</accession>
<dbReference type="PANTHER" id="PTHR41878:SF1">
    <property type="entry name" value="TNPR PROTEIN"/>
    <property type="match status" value="1"/>
</dbReference>
<dbReference type="Pfam" id="PF07929">
    <property type="entry name" value="PRiA4_ORF3"/>
    <property type="match status" value="1"/>
</dbReference>
<evidence type="ECO:0000313" key="2">
    <source>
        <dbReference type="EMBL" id="KKL71332.1"/>
    </source>
</evidence>
<reference evidence="2" key="1">
    <citation type="journal article" date="2015" name="Nature">
        <title>Complex archaea that bridge the gap between prokaryotes and eukaryotes.</title>
        <authorList>
            <person name="Spang A."/>
            <person name="Saw J.H."/>
            <person name="Jorgensen S.L."/>
            <person name="Zaremba-Niedzwiedzka K."/>
            <person name="Martijn J."/>
            <person name="Lind A.E."/>
            <person name="van Eijk R."/>
            <person name="Schleper C."/>
            <person name="Guy L."/>
            <person name="Ettema T.J."/>
        </authorList>
    </citation>
    <scope>NUCLEOTIDE SEQUENCE</scope>
</reference>
<name>A0A0F9H828_9ZZZZ</name>
<dbReference type="EMBL" id="LAZR01025625">
    <property type="protein sequence ID" value="KKL71332.1"/>
    <property type="molecule type" value="Genomic_DNA"/>
</dbReference>
<gene>
    <name evidence="2" type="ORF">LCGC14_2095940</name>
</gene>
<dbReference type="InterPro" id="IPR024047">
    <property type="entry name" value="MM3350-like_sf"/>
</dbReference>